<protein>
    <submittedName>
        <fullName evidence="1">Uncharacterized protein</fullName>
    </submittedName>
</protein>
<accession>A0AAP0BMX5</accession>
<proteinExistence type="predicted"/>
<reference evidence="1 2" key="1">
    <citation type="journal article" date="2022" name="Nat. Plants">
        <title>Genomes of leafy and leafless Platanthera orchids illuminate the evolution of mycoheterotrophy.</title>
        <authorList>
            <person name="Li M.H."/>
            <person name="Liu K.W."/>
            <person name="Li Z."/>
            <person name="Lu H.C."/>
            <person name="Ye Q.L."/>
            <person name="Zhang D."/>
            <person name="Wang J.Y."/>
            <person name="Li Y.F."/>
            <person name="Zhong Z.M."/>
            <person name="Liu X."/>
            <person name="Yu X."/>
            <person name="Liu D.K."/>
            <person name="Tu X.D."/>
            <person name="Liu B."/>
            <person name="Hao Y."/>
            <person name="Liao X.Y."/>
            <person name="Jiang Y.T."/>
            <person name="Sun W.H."/>
            <person name="Chen J."/>
            <person name="Chen Y.Q."/>
            <person name="Ai Y."/>
            <person name="Zhai J.W."/>
            <person name="Wu S.S."/>
            <person name="Zhou Z."/>
            <person name="Hsiao Y.Y."/>
            <person name="Wu W.L."/>
            <person name="Chen Y.Y."/>
            <person name="Lin Y.F."/>
            <person name="Hsu J.L."/>
            <person name="Li C.Y."/>
            <person name="Wang Z.W."/>
            <person name="Zhao X."/>
            <person name="Zhong W.Y."/>
            <person name="Ma X.K."/>
            <person name="Ma L."/>
            <person name="Huang J."/>
            <person name="Chen G.Z."/>
            <person name="Huang M.Z."/>
            <person name="Huang L."/>
            <person name="Peng D.H."/>
            <person name="Luo Y.B."/>
            <person name="Zou S.Q."/>
            <person name="Chen S.P."/>
            <person name="Lan S."/>
            <person name="Tsai W.C."/>
            <person name="Van de Peer Y."/>
            <person name="Liu Z.J."/>
        </authorList>
    </citation>
    <scope>NUCLEOTIDE SEQUENCE [LARGE SCALE GENOMIC DNA]</scope>
    <source>
        <strain evidence="1">Lor287</strain>
    </source>
</reference>
<evidence type="ECO:0000313" key="1">
    <source>
        <dbReference type="EMBL" id="KAK8944171.1"/>
    </source>
</evidence>
<gene>
    <name evidence="1" type="ORF">KSP39_PZI007539</name>
</gene>
<keyword evidence="2" id="KW-1185">Reference proteome</keyword>
<name>A0AAP0BMX5_9ASPA</name>
<evidence type="ECO:0000313" key="2">
    <source>
        <dbReference type="Proteomes" id="UP001418222"/>
    </source>
</evidence>
<dbReference type="AlphaFoldDB" id="A0AAP0BMX5"/>
<comment type="caution">
    <text evidence="1">The sequence shown here is derived from an EMBL/GenBank/DDBJ whole genome shotgun (WGS) entry which is preliminary data.</text>
</comment>
<organism evidence="1 2">
    <name type="scientific">Platanthera zijinensis</name>
    <dbReference type="NCBI Taxonomy" id="2320716"/>
    <lineage>
        <taxon>Eukaryota</taxon>
        <taxon>Viridiplantae</taxon>
        <taxon>Streptophyta</taxon>
        <taxon>Embryophyta</taxon>
        <taxon>Tracheophyta</taxon>
        <taxon>Spermatophyta</taxon>
        <taxon>Magnoliopsida</taxon>
        <taxon>Liliopsida</taxon>
        <taxon>Asparagales</taxon>
        <taxon>Orchidaceae</taxon>
        <taxon>Orchidoideae</taxon>
        <taxon>Orchideae</taxon>
        <taxon>Orchidinae</taxon>
        <taxon>Platanthera</taxon>
    </lineage>
</organism>
<dbReference type="EMBL" id="JBBWWQ010000006">
    <property type="protein sequence ID" value="KAK8944171.1"/>
    <property type="molecule type" value="Genomic_DNA"/>
</dbReference>
<sequence>MEAVRESALRREVSKAFYIVSRSLGCDVSDLSFDDLSGDGILMLTRLTCIGSVFFGRQAFVLGVVTDRSLRRWSSDSDLLILDMSKYSSSTGKKKDYIYPSFSLSPADHSKLDLFTPKFSPLDKDYEYSIVRMQKPGVETATRAQMVDYYAQILESFILRLFLSSKMLK</sequence>
<dbReference type="Proteomes" id="UP001418222">
    <property type="component" value="Unassembled WGS sequence"/>
</dbReference>